<evidence type="ECO:0000313" key="2">
    <source>
        <dbReference type="EMBL" id="KDQ28177.1"/>
    </source>
</evidence>
<protein>
    <submittedName>
        <fullName evidence="2">Uncharacterized protein</fullName>
    </submittedName>
</protein>
<reference evidence="3" key="1">
    <citation type="journal article" date="2014" name="Proc. Natl. Acad. Sci. U.S.A.">
        <title>Extensive sampling of basidiomycete genomes demonstrates inadequacy of the white-rot/brown-rot paradigm for wood decay fungi.</title>
        <authorList>
            <person name="Riley R."/>
            <person name="Salamov A.A."/>
            <person name="Brown D.W."/>
            <person name="Nagy L.G."/>
            <person name="Floudas D."/>
            <person name="Held B.W."/>
            <person name="Levasseur A."/>
            <person name="Lombard V."/>
            <person name="Morin E."/>
            <person name="Otillar R."/>
            <person name="Lindquist E.A."/>
            <person name="Sun H."/>
            <person name="LaButti K.M."/>
            <person name="Schmutz J."/>
            <person name="Jabbour D."/>
            <person name="Luo H."/>
            <person name="Baker S.E."/>
            <person name="Pisabarro A.G."/>
            <person name="Walton J.D."/>
            <person name="Blanchette R.A."/>
            <person name="Henrissat B."/>
            <person name="Martin F."/>
            <person name="Cullen D."/>
            <person name="Hibbett D.S."/>
            <person name="Grigoriev I.V."/>
        </authorList>
    </citation>
    <scope>NUCLEOTIDE SEQUENCE [LARGE SCALE GENOMIC DNA]</scope>
    <source>
        <strain evidence="3">PC15</strain>
    </source>
</reference>
<name>A0A067NVM3_PLEO1</name>
<dbReference type="EMBL" id="KL198008">
    <property type="protein sequence ID" value="KDQ28177.1"/>
    <property type="molecule type" value="Genomic_DNA"/>
</dbReference>
<feature type="compositionally biased region" description="Polar residues" evidence="1">
    <location>
        <begin position="27"/>
        <end position="37"/>
    </location>
</feature>
<dbReference type="VEuPathDB" id="FungiDB:PLEOSDRAFT_157954"/>
<dbReference type="HOGENOM" id="CLU_2639108_0_0_1"/>
<evidence type="ECO:0000256" key="1">
    <source>
        <dbReference type="SAM" id="MobiDB-lite"/>
    </source>
</evidence>
<organism evidence="2 3">
    <name type="scientific">Pleurotus ostreatus (strain PC15)</name>
    <name type="common">Oyster mushroom</name>
    <dbReference type="NCBI Taxonomy" id="1137138"/>
    <lineage>
        <taxon>Eukaryota</taxon>
        <taxon>Fungi</taxon>
        <taxon>Dikarya</taxon>
        <taxon>Basidiomycota</taxon>
        <taxon>Agaricomycotina</taxon>
        <taxon>Agaricomycetes</taxon>
        <taxon>Agaricomycetidae</taxon>
        <taxon>Agaricales</taxon>
        <taxon>Pleurotineae</taxon>
        <taxon>Pleurotaceae</taxon>
        <taxon>Pleurotus</taxon>
    </lineage>
</organism>
<proteinExistence type="predicted"/>
<sequence>MVIWPKASYEILKGNDDEGPFGYYGSRVSSSPPQHDNGSNRDRRYDLAHAREIFQSSNISTILIITDIGTVQTFLRS</sequence>
<dbReference type="Proteomes" id="UP000027073">
    <property type="component" value="Unassembled WGS sequence"/>
</dbReference>
<dbReference type="AlphaFoldDB" id="A0A067NVM3"/>
<evidence type="ECO:0000313" key="3">
    <source>
        <dbReference type="Proteomes" id="UP000027073"/>
    </source>
</evidence>
<feature type="region of interest" description="Disordered" evidence="1">
    <location>
        <begin position="23"/>
        <end position="43"/>
    </location>
</feature>
<dbReference type="InParanoid" id="A0A067NVM3"/>
<gene>
    <name evidence="2" type="ORF">PLEOSDRAFT_157954</name>
</gene>
<accession>A0A067NVM3</accession>